<keyword evidence="8 13" id="KW-0418">Kinase</keyword>
<dbReference type="Pfam" id="PF02518">
    <property type="entry name" value="HATPase_c"/>
    <property type="match status" value="1"/>
</dbReference>
<dbReference type="GO" id="GO:0005524">
    <property type="term" value="F:ATP binding"/>
    <property type="evidence" value="ECO:0007669"/>
    <property type="project" value="UniProtKB-KW"/>
</dbReference>
<name>A0A918WAR0_9GAMM</name>
<keyword evidence="4" id="KW-1003">Cell membrane</keyword>
<evidence type="ECO:0000256" key="2">
    <source>
        <dbReference type="ARBA" id="ARBA00004651"/>
    </source>
</evidence>
<dbReference type="RefSeq" id="WP_189457200.1">
    <property type="nucleotide sequence ID" value="NZ_BMYD01000004.1"/>
</dbReference>
<dbReference type="CDD" id="cd06225">
    <property type="entry name" value="HAMP"/>
    <property type="match status" value="1"/>
</dbReference>
<keyword evidence="10" id="KW-0472">Membrane</keyword>
<evidence type="ECO:0000256" key="8">
    <source>
        <dbReference type="ARBA" id="ARBA00022777"/>
    </source>
</evidence>
<dbReference type="Pfam" id="PF00672">
    <property type="entry name" value="HAMP"/>
    <property type="match status" value="1"/>
</dbReference>
<dbReference type="InterPro" id="IPR004358">
    <property type="entry name" value="Sig_transdc_His_kin-like_C"/>
</dbReference>
<dbReference type="CDD" id="cd00075">
    <property type="entry name" value="HATPase"/>
    <property type="match status" value="1"/>
</dbReference>
<dbReference type="EC" id="2.7.13.3" evidence="3"/>
<keyword evidence="10" id="KW-1133">Transmembrane helix</keyword>
<proteinExistence type="predicted"/>
<dbReference type="PROSITE" id="PS50885">
    <property type="entry name" value="HAMP"/>
    <property type="match status" value="1"/>
</dbReference>
<dbReference type="InterPro" id="IPR005467">
    <property type="entry name" value="His_kinase_dom"/>
</dbReference>
<feature type="transmembrane region" description="Helical" evidence="10">
    <location>
        <begin position="143"/>
        <end position="161"/>
    </location>
</feature>
<keyword evidence="5" id="KW-0597">Phosphoprotein</keyword>
<dbReference type="SMART" id="SM00387">
    <property type="entry name" value="HATPase_c"/>
    <property type="match status" value="1"/>
</dbReference>
<gene>
    <name evidence="13" type="ORF">GCM10007067_25700</name>
</gene>
<dbReference type="InterPro" id="IPR003661">
    <property type="entry name" value="HisK_dim/P_dom"/>
</dbReference>
<evidence type="ECO:0000256" key="10">
    <source>
        <dbReference type="SAM" id="Phobius"/>
    </source>
</evidence>
<sequence>MTPVRTPRRLYLRIYLVVLAILGTLIAVGMIWWHLHTDPRTFGRALADFRSGLDHQLSADLSERTRQARLDAWASRTGANLALFGPDGRLQAISGPGVTQGVVEHAPRIPEEGAYLLGLAGGRVLVMRPRPDARLVPGPGGTAAFFAVVALLAGIGCYPLVRGLTRRLERLQRDVDAWGGTDQLPRVAVDGRDEIAALARSFNDAAQRIETLMRAQKSLLANASHELRSPLARIRIAIELLPTDTSPSLRAEIARNIRELDALVDEVLLSSRLDAVGGAALHCERVDLASLVRAIADGAAVTVRSHANDIHGDPRLLMRLLRNLVENAHRHGRGSAVEVILQAEGAGLRIEVCDRGPGLAPDQCARVFEPFYRAPGTSETDGGVGLGLSLVQQIANLHGGRVACHPRLGGGSCFAVWLPGLPAADR</sequence>
<feature type="transmembrane region" description="Helical" evidence="10">
    <location>
        <begin position="12"/>
        <end position="35"/>
    </location>
</feature>
<organism evidence="13 14">
    <name type="scientific">Cognatilysobacter bugurensis</name>
    <dbReference type="NCBI Taxonomy" id="543356"/>
    <lineage>
        <taxon>Bacteria</taxon>
        <taxon>Pseudomonadati</taxon>
        <taxon>Pseudomonadota</taxon>
        <taxon>Gammaproteobacteria</taxon>
        <taxon>Lysobacterales</taxon>
        <taxon>Lysobacteraceae</taxon>
        <taxon>Cognatilysobacter</taxon>
    </lineage>
</organism>
<comment type="caution">
    <text evidence="13">The sequence shown here is derived from an EMBL/GenBank/DDBJ whole genome shotgun (WGS) entry which is preliminary data.</text>
</comment>
<dbReference type="PANTHER" id="PTHR44936:SF10">
    <property type="entry name" value="SENSOR PROTEIN RSTB"/>
    <property type="match status" value="1"/>
</dbReference>
<dbReference type="SUPFAM" id="SSF55874">
    <property type="entry name" value="ATPase domain of HSP90 chaperone/DNA topoisomerase II/histidine kinase"/>
    <property type="match status" value="1"/>
</dbReference>
<dbReference type="InterPro" id="IPR036890">
    <property type="entry name" value="HATPase_C_sf"/>
</dbReference>
<dbReference type="PROSITE" id="PS50109">
    <property type="entry name" value="HIS_KIN"/>
    <property type="match status" value="1"/>
</dbReference>
<dbReference type="InterPro" id="IPR050980">
    <property type="entry name" value="2C_sensor_his_kinase"/>
</dbReference>
<evidence type="ECO:0000256" key="5">
    <source>
        <dbReference type="ARBA" id="ARBA00022553"/>
    </source>
</evidence>
<reference evidence="13" key="1">
    <citation type="journal article" date="2014" name="Int. J. Syst. Evol. Microbiol.">
        <title>Complete genome sequence of Corynebacterium casei LMG S-19264T (=DSM 44701T), isolated from a smear-ripened cheese.</title>
        <authorList>
            <consortium name="US DOE Joint Genome Institute (JGI-PGF)"/>
            <person name="Walter F."/>
            <person name="Albersmeier A."/>
            <person name="Kalinowski J."/>
            <person name="Ruckert C."/>
        </authorList>
    </citation>
    <scope>NUCLEOTIDE SEQUENCE</scope>
    <source>
        <strain evidence="13">KCTC 23077</strain>
    </source>
</reference>
<evidence type="ECO:0000256" key="3">
    <source>
        <dbReference type="ARBA" id="ARBA00012438"/>
    </source>
</evidence>
<dbReference type="InterPro" id="IPR036097">
    <property type="entry name" value="HisK_dim/P_sf"/>
</dbReference>
<dbReference type="GO" id="GO:0000155">
    <property type="term" value="F:phosphorelay sensor kinase activity"/>
    <property type="evidence" value="ECO:0007669"/>
    <property type="project" value="InterPro"/>
</dbReference>
<dbReference type="CDD" id="cd00082">
    <property type="entry name" value="HisKA"/>
    <property type="match status" value="1"/>
</dbReference>
<evidence type="ECO:0000256" key="9">
    <source>
        <dbReference type="ARBA" id="ARBA00022840"/>
    </source>
</evidence>
<dbReference type="SMART" id="SM00304">
    <property type="entry name" value="HAMP"/>
    <property type="match status" value="1"/>
</dbReference>
<evidence type="ECO:0000313" key="14">
    <source>
        <dbReference type="Proteomes" id="UP000646426"/>
    </source>
</evidence>
<evidence type="ECO:0000256" key="4">
    <source>
        <dbReference type="ARBA" id="ARBA00022475"/>
    </source>
</evidence>
<dbReference type="PRINTS" id="PR00344">
    <property type="entry name" value="BCTRLSENSOR"/>
</dbReference>
<dbReference type="Gene3D" id="3.30.565.10">
    <property type="entry name" value="Histidine kinase-like ATPase, C-terminal domain"/>
    <property type="match status" value="1"/>
</dbReference>
<dbReference type="GO" id="GO:0005886">
    <property type="term" value="C:plasma membrane"/>
    <property type="evidence" value="ECO:0007669"/>
    <property type="project" value="UniProtKB-SubCell"/>
</dbReference>
<protein>
    <recommendedName>
        <fullName evidence="3">histidine kinase</fullName>
        <ecNumber evidence="3">2.7.13.3</ecNumber>
    </recommendedName>
</protein>
<comment type="catalytic activity">
    <reaction evidence="1">
        <text>ATP + protein L-histidine = ADP + protein N-phospho-L-histidine.</text>
        <dbReference type="EC" id="2.7.13.3"/>
    </reaction>
</comment>
<reference evidence="13" key="2">
    <citation type="submission" date="2020-09" db="EMBL/GenBank/DDBJ databases">
        <authorList>
            <person name="Sun Q."/>
            <person name="Kim S."/>
        </authorList>
    </citation>
    <scope>NUCLEOTIDE SEQUENCE</scope>
    <source>
        <strain evidence="13">KCTC 23077</strain>
    </source>
</reference>
<dbReference type="InterPro" id="IPR003660">
    <property type="entry name" value="HAMP_dom"/>
</dbReference>
<evidence type="ECO:0000259" key="12">
    <source>
        <dbReference type="PROSITE" id="PS50885"/>
    </source>
</evidence>
<keyword evidence="7" id="KW-0547">Nucleotide-binding</keyword>
<evidence type="ECO:0000256" key="6">
    <source>
        <dbReference type="ARBA" id="ARBA00022679"/>
    </source>
</evidence>
<evidence type="ECO:0000256" key="7">
    <source>
        <dbReference type="ARBA" id="ARBA00022741"/>
    </source>
</evidence>
<evidence type="ECO:0000256" key="1">
    <source>
        <dbReference type="ARBA" id="ARBA00000085"/>
    </source>
</evidence>
<evidence type="ECO:0000259" key="11">
    <source>
        <dbReference type="PROSITE" id="PS50109"/>
    </source>
</evidence>
<keyword evidence="9" id="KW-0067">ATP-binding</keyword>
<dbReference type="AlphaFoldDB" id="A0A918WAR0"/>
<dbReference type="Proteomes" id="UP000646426">
    <property type="component" value="Unassembled WGS sequence"/>
</dbReference>
<dbReference type="Gene3D" id="1.10.287.130">
    <property type="match status" value="1"/>
</dbReference>
<dbReference type="SUPFAM" id="SSF47384">
    <property type="entry name" value="Homodimeric domain of signal transducing histidine kinase"/>
    <property type="match status" value="1"/>
</dbReference>
<evidence type="ECO:0000313" key="13">
    <source>
        <dbReference type="EMBL" id="GHA86507.1"/>
    </source>
</evidence>
<keyword evidence="10" id="KW-0812">Transmembrane</keyword>
<keyword evidence="6" id="KW-0808">Transferase</keyword>
<accession>A0A918WAR0</accession>
<comment type="subcellular location">
    <subcellularLocation>
        <location evidence="2">Cell membrane</location>
        <topology evidence="2">Multi-pass membrane protein</topology>
    </subcellularLocation>
</comment>
<feature type="domain" description="Histidine kinase" evidence="11">
    <location>
        <begin position="222"/>
        <end position="422"/>
    </location>
</feature>
<dbReference type="InterPro" id="IPR003594">
    <property type="entry name" value="HATPase_dom"/>
</dbReference>
<dbReference type="SMART" id="SM00388">
    <property type="entry name" value="HisKA"/>
    <property type="match status" value="1"/>
</dbReference>
<dbReference type="Pfam" id="PF00512">
    <property type="entry name" value="HisKA"/>
    <property type="match status" value="1"/>
</dbReference>
<feature type="domain" description="HAMP" evidence="12">
    <location>
        <begin position="162"/>
        <end position="214"/>
    </location>
</feature>
<dbReference type="EMBL" id="BMYD01000004">
    <property type="protein sequence ID" value="GHA86507.1"/>
    <property type="molecule type" value="Genomic_DNA"/>
</dbReference>
<dbReference type="PANTHER" id="PTHR44936">
    <property type="entry name" value="SENSOR PROTEIN CREC"/>
    <property type="match status" value="1"/>
</dbReference>
<keyword evidence="14" id="KW-1185">Reference proteome</keyword>